<evidence type="ECO:0000256" key="5">
    <source>
        <dbReference type="PROSITE-ProRule" id="PRU01248"/>
    </source>
</evidence>
<dbReference type="InterPro" id="IPR044068">
    <property type="entry name" value="CB"/>
</dbReference>
<accession>A0A1C3IMS0</accession>
<protein>
    <submittedName>
        <fullName evidence="8">Transposase from transposon Tn916</fullName>
    </submittedName>
</protein>
<dbReference type="InterPro" id="IPR010998">
    <property type="entry name" value="Integrase_recombinase_N"/>
</dbReference>
<evidence type="ECO:0000259" key="7">
    <source>
        <dbReference type="PROSITE" id="PS51900"/>
    </source>
</evidence>
<dbReference type="PANTHER" id="PTHR30629">
    <property type="entry name" value="PROPHAGE INTEGRASE"/>
    <property type="match status" value="1"/>
</dbReference>
<dbReference type="CDD" id="cd01189">
    <property type="entry name" value="INT_ICEBs1_C_like"/>
    <property type="match status" value="1"/>
</dbReference>
<dbReference type="Gene3D" id="1.10.150.130">
    <property type="match status" value="1"/>
</dbReference>
<keyword evidence="2" id="KW-0229">DNA integration</keyword>
<evidence type="ECO:0000256" key="2">
    <source>
        <dbReference type="ARBA" id="ARBA00022908"/>
    </source>
</evidence>
<dbReference type="InterPro" id="IPR013762">
    <property type="entry name" value="Integrase-like_cat_sf"/>
</dbReference>
<proteinExistence type="inferred from homology"/>
<feature type="domain" description="Core-binding (CB)" evidence="7">
    <location>
        <begin position="32"/>
        <end position="112"/>
    </location>
</feature>
<feature type="domain" description="Tyr recombinase" evidence="6">
    <location>
        <begin position="133"/>
        <end position="342"/>
    </location>
</feature>
<dbReference type="GO" id="GO:0003677">
    <property type="term" value="F:DNA binding"/>
    <property type="evidence" value="ECO:0007669"/>
    <property type="project" value="UniProtKB-UniRule"/>
</dbReference>
<dbReference type="Pfam" id="PF13102">
    <property type="entry name" value="Phage_int_SAM_5"/>
    <property type="match status" value="1"/>
</dbReference>
<evidence type="ECO:0000313" key="9">
    <source>
        <dbReference type="Proteomes" id="UP000092876"/>
    </source>
</evidence>
<dbReference type="GO" id="GO:0006310">
    <property type="term" value="P:DNA recombination"/>
    <property type="evidence" value="ECO:0007669"/>
    <property type="project" value="UniProtKB-KW"/>
</dbReference>
<dbReference type="PROSITE" id="PS51900">
    <property type="entry name" value="CB"/>
    <property type="match status" value="1"/>
</dbReference>
<dbReference type="InterPro" id="IPR025269">
    <property type="entry name" value="SAM-like_dom"/>
</dbReference>
<keyword evidence="4" id="KW-0233">DNA recombination</keyword>
<dbReference type="Pfam" id="PF00589">
    <property type="entry name" value="Phage_integrase"/>
    <property type="match status" value="1"/>
</dbReference>
<evidence type="ECO:0000256" key="1">
    <source>
        <dbReference type="ARBA" id="ARBA00008857"/>
    </source>
</evidence>
<sequence>MKFIFSAYKLLSNRRAAASCLSAINVENSNPTLVNVVIDKFIESRVHTVAPSTLRSDRSKSGKLKNHFKKRLIKDVNHSDIHDLIISFHYRYSNKSINEFLTILRAVFKRAQRDGAIERNPVDGIENLAVTNKEPKPLSKAEIKKLNDTTAECLNGKNVVLLNVLTGLRISELLALAWEDINWQRKELYVRRARVLNDYKTPKTTGSVRTVELNELAITLLKEQFELTGSKRMRTISVLQADSKTWIKDTVRFVFYNSKTNLPFLNAKQFNKTFFTPFLKKAEVQHRGVGQLRHTYASQNLTAGISKDWISRQMGHTGTNMIDKHYGRWMRSDAPDFANVAANHLADALGHSEAIPVEVSSEVPSDVLALVSALQERPELKALIQGVIGGAL</sequence>
<dbReference type="Proteomes" id="UP000092876">
    <property type="component" value="Unassembled WGS sequence"/>
</dbReference>
<dbReference type="PANTHER" id="PTHR30629:SF2">
    <property type="entry name" value="PROPHAGE INTEGRASE INTS-RELATED"/>
    <property type="match status" value="1"/>
</dbReference>
<evidence type="ECO:0000259" key="6">
    <source>
        <dbReference type="PROSITE" id="PS51898"/>
    </source>
</evidence>
<dbReference type="PROSITE" id="PS51898">
    <property type="entry name" value="TYR_RECOMBINASE"/>
    <property type="match status" value="1"/>
</dbReference>
<keyword evidence="3 5" id="KW-0238">DNA-binding</keyword>
<reference evidence="9" key="1">
    <citation type="submission" date="2016-06" db="EMBL/GenBank/DDBJ databases">
        <authorList>
            <person name="Rodrigo-Torres Lidia"/>
            <person name="Arahal R.David."/>
        </authorList>
    </citation>
    <scope>NUCLEOTIDE SEQUENCE [LARGE SCALE GENOMIC DNA]</scope>
    <source>
        <strain evidence="9">CECT 7223</strain>
    </source>
</reference>
<dbReference type="Gene3D" id="1.10.443.10">
    <property type="entry name" value="Intergrase catalytic core"/>
    <property type="match status" value="1"/>
</dbReference>
<organism evidence="8 9">
    <name type="scientific">Vibrio atlanticus</name>
    <dbReference type="NCBI Taxonomy" id="693153"/>
    <lineage>
        <taxon>Bacteria</taxon>
        <taxon>Pseudomonadati</taxon>
        <taxon>Pseudomonadota</taxon>
        <taxon>Gammaproteobacteria</taxon>
        <taxon>Vibrionales</taxon>
        <taxon>Vibrionaceae</taxon>
        <taxon>Vibrio</taxon>
    </lineage>
</organism>
<evidence type="ECO:0000256" key="3">
    <source>
        <dbReference type="ARBA" id="ARBA00023125"/>
    </source>
</evidence>
<dbReference type="AlphaFoldDB" id="A0A1C3IMS0"/>
<dbReference type="GO" id="GO:0015074">
    <property type="term" value="P:DNA integration"/>
    <property type="evidence" value="ECO:0007669"/>
    <property type="project" value="UniProtKB-KW"/>
</dbReference>
<evidence type="ECO:0000313" key="8">
    <source>
        <dbReference type="EMBL" id="SBS62716.1"/>
    </source>
</evidence>
<dbReference type="InterPro" id="IPR011010">
    <property type="entry name" value="DNA_brk_join_enz"/>
</dbReference>
<name>A0A1C3IMS0_9VIBR</name>
<dbReference type="SUPFAM" id="SSF56349">
    <property type="entry name" value="DNA breaking-rejoining enzymes"/>
    <property type="match status" value="1"/>
</dbReference>
<comment type="similarity">
    <text evidence="1">Belongs to the 'phage' integrase family.</text>
</comment>
<evidence type="ECO:0000256" key="4">
    <source>
        <dbReference type="ARBA" id="ARBA00023172"/>
    </source>
</evidence>
<dbReference type="InterPro" id="IPR002104">
    <property type="entry name" value="Integrase_catalytic"/>
</dbReference>
<dbReference type="EMBL" id="FLQP01000016">
    <property type="protein sequence ID" value="SBS62716.1"/>
    <property type="molecule type" value="Genomic_DNA"/>
</dbReference>
<gene>
    <name evidence="8" type="primary">Int-Tn</name>
    <name evidence="8" type="ORF">VAT7223_01313</name>
</gene>
<dbReference type="InterPro" id="IPR050808">
    <property type="entry name" value="Phage_Integrase"/>
</dbReference>